<dbReference type="InterPro" id="IPR032675">
    <property type="entry name" value="LRR_dom_sf"/>
</dbReference>
<dbReference type="SUPFAM" id="SSF81383">
    <property type="entry name" value="F-box domain"/>
    <property type="match status" value="1"/>
</dbReference>
<sequence>MSTPTTKLEVKLNPDCWRIICDLLDYRSLLRSRLVCSSWCEMTTSIVYTTKSSLAIFGPSPESHRRRSQLPIGRANCNFNHHQIHPNDRLTIKSINSWSHWRSHSDSMIHSLSNLLPSLRVLMLDCFGFWLTADQWRLLGSSLTLLEHLNVLNCTRLDEIVHFKGPPSLVHFEIHHCFFVDPKKMDKFLISNQSITSLIFQGSEDLEINLTFCPSLVNQLSSVSLIGSYLGTTFITNLTSTVRSNATSSLTVLRVSFVTNKQLALICSALAHSLQIFEFWSNIVEIRNLSELTSLQQLTFSCTGTRSSNFNQDLSLMTRGTPALVCLAIKCPFIDDTSTSIISINCPSIVTLRLIGCNLRETSSISLRHLTRLKSLEFIEITNTKIDCTGLNEFIDKMSSTQITMDGLNPESFKMINQPQSNKPPERIIITGEANYERFNFVLPMPMIPRM</sequence>
<evidence type="ECO:0000259" key="1">
    <source>
        <dbReference type="Pfam" id="PF00646"/>
    </source>
</evidence>
<dbReference type="AlphaFoldDB" id="T1JSN7"/>
<reference evidence="2" key="2">
    <citation type="submission" date="2015-06" db="UniProtKB">
        <authorList>
            <consortium name="EnsemblMetazoa"/>
        </authorList>
    </citation>
    <scope>IDENTIFICATION</scope>
</reference>
<name>T1JSN7_TETUR</name>
<dbReference type="Proteomes" id="UP000015104">
    <property type="component" value="Unassembled WGS sequence"/>
</dbReference>
<proteinExistence type="predicted"/>
<evidence type="ECO:0000313" key="3">
    <source>
        <dbReference type="Proteomes" id="UP000015104"/>
    </source>
</evidence>
<dbReference type="EMBL" id="CAEY01000463">
    <property type="status" value="NOT_ANNOTATED_CDS"/>
    <property type="molecule type" value="Genomic_DNA"/>
</dbReference>
<dbReference type="InterPro" id="IPR036047">
    <property type="entry name" value="F-box-like_dom_sf"/>
</dbReference>
<reference evidence="3" key="1">
    <citation type="submission" date="2011-08" db="EMBL/GenBank/DDBJ databases">
        <authorList>
            <person name="Rombauts S."/>
        </authorList>
    </citation>
    <scope>NUCLEOTIDE SEQUENCE</scope>
    <source>
        <strain evidence="3">London</strain>
    </source>
</reference>
<dbReference type="EnsemblMetazoa" id="tetur01g11180.1">
    <property type="protein sequence ID" value="tetur01g11180.1"/>
    <property type="gene ID" value="tetur01g11180"/>
</dbReference>
<evidence type="ECO:0000313" key="2">
    <source>
        <dbReference type="EnsemblMetazoa" id="tetur01g11180.1"/>
    </source>
</evidence>
<dbReference type="SUPFAM" id="SSF52047">
    <property type="entry name" value="RNI-like"/>
    <property type="match status" value="1"/>
</dbReference>
<dbReference type="InterPro" id="IPR001810">
    <property type="entry name" value="F-box_dom"/>
</dbReference>
<organism evidence="2 3">
    <name type="scientific">Tetranychus urticae</name>
    <name type="common">Two-spotted spider mite</name>
    <dbReference type="NCBI Taxonomy" id="32264"/>
    <lineage>
        <taxon>Eukaryota</taxon>
        <taxon>Metazoa</taxon>
        <taxon>Ecdysozoa</taxon>
        <taxon>Arthropoda</taxon>
        <taxon>Chelicerata</taxon>
        <taxon>Arachnida</taxon>
        <taxon>Acari</taxon>
        <taxon>Acariformes</taxon>
        <taxon>Trombidiformes</taxon>
        <taxon>Prostigmata</taxon>
        <taxon>Eleutherengona</taxon>
        <taxon>Raphignathae</taxon>
        <taxon>Tetranychoidea</taxon>
        <taxon>Tetranychidae</taxon>
        <taxon>Tetranychus</taxon>
    </lineage>
</organism>
<dbReference type="Gene3D" id="3.80.10.10">
    <property type="entry name" value="Ribonuclease Inhibitor"/>
    <property type="match status" value="1"/>
</dbReference>
<dbReference type="HOGENOM" id="CLU_607399_0_0_1"/>
<keyword evidence="3" id="KW-1185">Reference proteome</keyword>
<dbReference type="Pfam" id="PF00646">
    <property type="entry name" value="F-box"/>
    <property type="match status" value="1"/>
</dbReference>
<protein>
    <recommendedName>
        <fullName evidence="1">F-box domain-containing protein</fullName>
    </recommendedName>
</protein>
<accession>T1JSN7</accession>
<feature type="domain" description="F-box" evidence="1">
    <location>
        <begin position="12"/>
        <end position="44"/>
    </location>
</feature>